<proteinExistence type="predicted"/>
<evidence type="ECO:0000313" key="2">
    <source>
        <dbReference type="EMBL" id="CAL4887561.1"/>
    </source>
</evidence>
<organism evidence="2 3">
    <name type="scientific">Urochloa decumbens</name>
    <dbReference type="NCBI Taxonomy" id="240449"/>
    <lineage>
        <taxon>Eukaryota</taxon>
        <taxon>Viridiplantae</taxon>
        <taxon>Streptophyta</taxon>
        <taxon>Embryophyta</taxon>
        <taxon>Tracheophyta</taxon>
        <taxon>Spermatophyta</taxon>
        <taxon>Magnoliopsida</taxon>
        <taxon>Liliopsida</taxon>
        <taxon>Poales</taxon>
        <taxon>Poaceae</taxon>
        <taxon>PACMAD clade</taxon>
        <taxon>Panicoideae</taxon>
        <taxon>Panicodae</taxon>
        <taxon>Paniceae</taxon>
        <taxon>Melinidinae</taxon>
        <taxon>Urochloa</taxon>
    </lineage>
</organism>
<feature type="region of interest" description="Disordered" evidence="1">
    <location>
        <begin position="56"/>
        <end position="92"/>
    </location>
</feature>
<protein>
    <recommendedName>
        <fullName evidence="4">Protein LITTLE ZIPPER 3</fullName>
    </recommendedName>
</protein>
<dbReference type="EMBL" id="OZ075111">
    <property type="protein sequence ID" value="CAL4887561.1"/>
    <property type="molecule type" value="Genomic_DNA"/>
</dbReference>
<dbReference type="AlphaFoldDB" id="A0ABC8VBQ4"/>
<evidence type="ECO:0000313" key="3">
    <source>
        <dbReference type="Proteomes" id="UP001497457"/>
    </source>
</evidence>
<dbReference type="PANTHER" id="PTHR33601:SF35">
    <property type="entry name" value="OS02G0530500 PROTEIN"/>
    <property type="match status" value="1"/>
</dbReference>
<reference evidence="3" key="1">
    <citation type="submission" date="2024-06" db="EMBL/GenBank/DDBJ databases">
        <authorList>
            <person name="Ryan C."/>
        </authorList>
    </citation>
    <scope>NUCLEOTIDE SEQUENCE [LARGE SCALE GENOMIC DNA]</scope>
</reference>
<name>A0ABC8VBQ4_9POAL</name>
<gene>
    <name evidence="2" type="ORF">URODEC1_LOCUS1807</name>
</gene>
<feature type="compositionally biased region" description="Low complexity" evidence="1">
    <location>
        <begin position="56"/>
        <end position="67"/>
    </location>
</feature>
<evidence type="ECO:0000256" key="1">
    <source>
        <dbReference type="SAM" id="MobiDB-lite"/>
    </source>
</evidence>
<evidence type="ECO:0008006" key="4">
    <source>
        <dbReference type="Google" id="ProtNLM"/>
    </source>
</evidence>
<accession>A0ABC8VBQ4</accession>
<dbReference type="InterPro" id="IPR039312">
    <property type="entry name" value="ZPR"/>
</dbReference>
<keyword evidence="3" id="KW-1185">Reference proteome</keyword>
<dbReference type="Proteomes" id="UP001497457">
    <property type="component" value="Chromosome 1b"/>
</dbReference>
<sequence>MERLNTKLYLQNCYIMKENERLRKAALLLNQENQALLSELKHRLAKSAAAGNNNNNAAAAAAAANRASPKPSMDAAPPAQAGGKGKPAPKPK</sequence>
<dbReference type="PANTHER" id="PTHR33601">
    <property type="entry name" value="PROTEIN LITTLE ZIPPER 4"/>
    <property type="match status" value="1"/>
</dbReference>
<reference evidence="2 3" key="2">
    <citation type="submission" date="2024-10" db="EMBL/GenBank/DDBJ databases">
        <authorList>
            <person name="Ryan C."/>
        </authorList>
    </citation>
    <scope>NUCLEOTIDE SEQUENCE [LARGE SCALE GENOMIC DNA]</scope>
</reference>